<comment type="caution">
    <text evidence="1">The sequence shown here is derived from an EMBL/GenBank/DDBJ whole genome shotgun (WGS) entry which is preliminary data.</text>
</comment>
<evidence type="ECO:0000313" key="1">
    <source>
        <dbReference type="EMBL" id="GAI05259.1"/>
    </source>
</evidence>
<proteinExistence type="predicted"/>
<sequence>MPTLPGLYLPDEKETTLYNSLNISGAGEAVRTLAKKVVRA</sequence>
<reference evidence="1" key="1">
    <citation type="journal article" date="2014" name="Front. Microbiol.">
        <title>High frequency of phylogenetically diverse reductive dehalogenase-homologous genes in deep subseafloor sedimentary metagenomes.</title>
        <authorList>
            <person name="Kawai M."/>
            <person name="Futagami T."/>
            <person name="Toyoda A."/>
            <person name="Takaki Y."/>
            <person name="Nishi S."/>
            <person name="Hori S."/>
            <person name="Arai W."/>
            <person name="Tsubouchi T."/>
            <person name="Morono Y."/>
            <person name="Uchiyama I."/>
            <person name="Ito T."/>
            <person name="Fujiyama A."/>
            <person name="Inagaki F."/>
            <person name="Takami H."/>
        </authorList>
    </citation>
    <scope>NUCLEOTIDE SEQUENCE</scope>
    <source>
        <strain evidence="1">Expedition CK06-06</strain>
    </source>
</reference>
<protein>
    <submittedName>
        <fullName evidence="1">Uncharacterized protein</fullName>
    </submittedName>
</protein>
<accession>X1MFU6</accession>
<dbReference type="AlphaFoldDB" id="X1MFU6"/>
<name>X1MFU6_9ZZZZ</name>
<dbReference type="EMBL" id="BARV01003311">
    <property type="protein sequence ID" value="GAI05259.1"/>
    <property type="molecule type" value="Genomic_DNA"/>
</dbReference>
<organism evidence="1">
    <name type="scientific">marine sediment metagenome</name>
    <dbReference type="NCBI Taxonomy" id="412755"/>
    <lineage>
        <taxon>unclassified sequences</taxon>
        <taxon>metagenomes</taxon>
        <taxon>ecological metagenomes</taxon>
    </lineage>
</organism>
<gene>
    <name evidence="1" type="ORF">S06H3_07997</name>
</gene>